<evidence type="ECO:0000313" key="1">
    <source>
        <dbReference type="EMBL" id="SHF25704.1"/>
    </source>
</evidence>
<name>A0A1M5A6D1_9BACE</name>
<accession>A0A1M5A6D1</accession>
<protein>
    <submittedName>
        <fullName evidence="1">Uncharacterized protein</fullName>
    </submittedName>
</protein>
<keyword evidence="2" id="KW-1185">Reference proteome</keyword>
<organism evidence="1 2">
    <name type="scientific">Bacteroides faecichinchillae</name>
    <dbReference type="NCBI Taxonomy" id="871325"/>
    <lineage>
        <taxon>Bacteria</taxon>
        <taxon>Pseudomonadati</taxon>
        <taxon>Bacteroidota</taxon>
        <taxon>Bacteroidia</taxon>
        <taxon>Bacteroidales</taxon>
        <taxon>Bacteroidaceae</taxon>
        <taxon>Bacteroides</taxon>
    </lineage>
</organism>
<sequence>MDKKDYDILVFLDYWDNLNPTSDSQIGFTFAQLDNEDEASEFGEVYTNDFLYKNPKEAIREEIKKHRPKWVIGLENSATLLLPYHNQKKILINPTVTVDDLNWVTAETIRDTYAFFSADYEKDYEMYSRVYRNVAFYPIQRLLFISDISSAIKEILSEH</sequence>
<reference evidence="1 2" key="1">
    <citation type="submission" date="2016-11" db="EMBL/GenBank/DDBJ databases">
        <authorList>
            <person name="Jaros S."/>
            <person name="Januszkiewicz K."/>
            <person name="Wedrychowicz H."/>
        </authorList>
    </citation>
    <scope>NUCLEOTIDE SEQUENCE [LARGE SCALE GENOMIC DNA]</scope>
    <source>
        <strain evidence="1 2">DSM 26883</strain>
    </source>
</reference>
<dbReference type="Proteomes" id="UP000184436">
    <property type="component" value="Unassembled WGS sequence"/>
</dbReference>
<dbReference type="AlphaFoldDB" id="A0A1M5A6D1"/>
<dbReference type="RefSeq" id="WP_025075037.1">
    <property type="nucleotide sequence ID" value="NZ_FQVD01000014.1"/>
</dbReference>
<gene>
    <name evidence="1" type="ORF">SAMN05444349_11477</name>
</gene>
<proteinExistence type="predicted"/>
<dbReference type="EMBL" id="FQVD01000014">
    <property type="protein sequence ID" value="SHF25704.1"/>
    <property type="molecule type" value="Genomic_DNA"/>
</dbReference>
<evidence type="ECO:0000313" key="2">
    <source>
        <dbReference type="Proteomes" id="UP000184436"/>
    </source>
</evidence>